<feature type="transmembrane region" description="Helical" evidence="6">
    <location>
        <begin position="83"/>
        <end position="104"/>
    </location>
</feature>
<comment type="caution">
    <text evidence="7">The sequence shown here is derived from an EMBL/GenBank/DDBJ whole genome shotgun (WGS) entry which is preliminary data.</text>
</comment>
<evidence type="ECO:0000313" key="7">
    <source>
        <dbReference type="EMBL" id="SER84749.1"/>
    </source>
</evidence>
<dbReference type="RefSeq" id="WP_177169648.1">
    <property type="nucleotide sequence ID" value="NZ_FOGV01000007.1"/>
</dbReference>
<sequence>MRYAREMFYRFKEHQLIFLGAQCAYFLLLSLFPFMIVMISLLTFVPFTVDDFKMLLEDIYMPAGVTDIIEGQLESLAQDRNTGALSLGIIFTLWTASLAINAILRSLNLSFVETKRRGLILGRLISIGLTVGMFAVVVAALTLQVIGGQLTAWLEFDVWLMDAGLLRWLLITLLTFGVFLVLYLIGPETRLSFRNVYIGTIFATLGWQLTTLGFSVYLSNFADYSATYGTIGAAIVLMVWFHLSALVILIGGEINAIKKEGLQWAKQPR</sequence>
<feature type="transmembrane region" description="Helical" evidence="6">
    <location>
        <begin position="166"/>
        <end position="185"/>
    </location>
</feature>
<dbReference type="PIRSF" id="PIRSF035875">
    <property type="entry name" value="RNase_BN"/>
    <property type="match status" value="1"/>
</dbReference>
<proteinExistence type="predicted"/>
<evidence type="ECO:0000256" key="1">
    <source>
        <dbReference type="ARBA" id="ARBA00004651"/>
    </source>
</evidence>
<dbReference type="InterPro" id="IPR017039">
    <property type="entry name" value="Virul_fac_BrkB"/>
</dbReference>
<evidence type="ECO:0000256" key="6">
    <source>
        <dbReference type="SAM" id="Phobius"/>
    </source>
</evidence>
<keyword evidence="8" id="KW-1185">Reference proteome</keyword>
<dbReference type="Proteomes" id="UP000199318">
    <property type="component" value="Unassembled WGS sequence"/>
</dbReference>
<evidence type="ECO:0000256" key="2">
    <source>
        <dbReference type="ARBA" id="ARBA00022475"/>
    </source>
</evidence>
<feature type="transmembrane region" description="Helical" evidence="6">
    <location>
        <begin position="197"/>
        <end position="218"/>
    </location>
</feature>
<feature type="transmembrane region" description="Helical" evidence="6">
    <location>
        <begin position="16"/>
        <end position="45"/>
    </location>
</feature>
<organism evidence="7 8">
    <name type="scientific">Salisediminibacterium halotolerans</name>
    <dbReference type="NCBI Taxonomy" id="517425"/>
    <lineage>
        <taxon>Bacteria</taxon>
        <taxon>Bacillati</taxon>
        <taxon>Bacillota</taxon>
        <taxon>Bacilli</taxon>
        <taxon>Bacillales</taxon>
        <taxon>Bacillaceae</taxon>
        <taxon>Salisediminibacterium</taxon>
    </lineage>
</organism>
<evidence type="ECO:0000256" key="3">
    <source>
        <dbReference type="ARBA" id="ARBA00022692"/>
    </source>
</evidence>
<evidence type="ECO:0000256" key="5">
    <source>
        <dbReference type="ARBA" id="ARBA00023136"/>
    </source>
</evidence>
<reference evidence="8" key="1">
    <citation type="submission" date="2016-10" db="EMBL/GenBank/DDBJ databases">
        <authorList>
            <person name="de Groot N.N."/>
        </authorList>
    </citation>
    <scope>NUCLEOTIDE SEQUENCE [LARGE SCALE GENOMIC DNA]</scope>
    <source>
        <strain evidence="8">10nlg</strain>
    </source>
</reference>
<name>A0A1H9SKH5_9BACI</name>
<dbReference type="NCBIfam" id="TIGR00765">
    <property type="entry name" value="yihY_not_rbn"/>
    <property type="match status" value="1"/>
</dbReference>
<keyword evidence="2" id="KW-1003">Cell membrane</keyword>
<dbReference type="EMBL" id="FOGV01000007">
    <property type="protein sequence ID" value="SER84749.1"/>
    <property type="molecule type" value="Genomic_DNA"/>
</dbReference>
<evidence type="ECO:0000313" key="8">
    <source>
        <dbReference type="Proteomes" id="UP000199318"/>
    </source>
</evidence>
<comment type="subcellular location">
    <subcellularLocation>
        <location evidence="1">Cell membrane</location>
        <topology evidence="1">Multi-pass membrane protein</topology>
    </subcellularLocation>
</comment>
<dbReference type="STRING" id="1464123.SAMN05444126_10717"/>
<protein>
    <submittedName>
        <fullName evidence="7">Membrane protein</fullName>
    </submittedName>
</protein>
<keyword evidence="4 6" id="KW-1133">Transmembrane helix</keyword>
<accession>A0A1H9SKH5</accession>
<feature type="transmembrane region" description="Helical" evidence="6">
    <location>
        <begin position="230"/>
        <end position="250"/>
    </location>
</feature>
<keyword evidence="3 6" id="KW-0812">Transmembrane</keyword>
<dbReference type="Pfam" id="PF03631">
    <property type="entry name" value="Virul_fac_BrkB"/>
    <property type="match status" value="1"/>
</dbReference>
<evidence type="ECO:0000256" key="4">
    <source>
        <dbReference type="ARBA" id="ARBA00022989"/>
    </source>
</evidence>
<dbReference type="AlphaFoldDB" id="A0A1H9SKH5"/>
<dbReference type="GO" id="GO:0005886">
    <property type="term" value="C:plasma membrane"/>
    <property type="evidence" value="ECO:0007669"/>
    <property type="project" value="UniProtKB-SubCell"/>
</dbReference>
<dbReference type="PANTHER" id="PTHR30213:SF0">
    <property type="entry name" value="UPF0761 MEMBRANE PROTEIN YIHY"/>
    <property type="match status" value="1"/>
</dbReference>
<gene>
    <name evidence="7" type="ORF">SAMN05444126_10717</name>
</gene>
<keyword evidence="5 6" id="KW-0472">Membrane</keyword>
<dbReference type="PANTHER" id="PTHR30213">
    <property type="entry name" value="INNER MEMBRANE PROTEIN YHJD"/>
    <property type="match status" value="1"/>
</dbReference>
<feature type="transmembrane region" description="Helical" evidence="6">
    <location>
        <begin position="124"/>
        <end position="146"/>
    </location>
</feature>